<evidence type="ECO:0000259" key="1">
    <source>
        <dbReference type="Pfam" id="PF06985"/>
    </source>
</evidence>
<evidence type="ECO:0000313" key="2">
    <source>
        <dbReference type="EMBL" id="CAF9941434.1"/>
    </source>
</evidence>
<dbReference type="EMBL" id="CAJPDT010000149">
    <property type="protein sequence ID" value="CAF9941434.1"/>
    <property type="molecule type" value="Genomic_DNA"/>
</dbReference>
<dbReference type="AlphaFoldDB" id="A0A8H3PJ10"/>
<reference evidence="2" key="1">
    <citation type="submission" date="2021-03" db="EMBL/GenBank/DDBJ databases">
        <authorList>
            <person name="Tagirdzhanova G."/>
        </authorList>
    </citation>
    <scope>NUCLEOTIDE SEQUENCE</scope>
</reference>
<sequence>MSSNLILLPKQPQNLSEWRSAWMDTYRPQLDSFYRFSEDYDQLWHSIWAEYDRLKAAHLAISKSGFSWQSQIERHRDKTNKSREELYQPVKSEQWAYLPLSVQLDRYLDTRNQDRRHHWKATYENFSKFQGYYSASIETSHDSQHGAQSSSFRNSLSQTQCASYEILKQWWAAAYCHQELLAAVRSFLNPVEPLAQEMYGPESTKTQELLLLDKSYYHKICFHLFIQEFNPRMWEPFIGWTSLTLINKARSFASWVATAQCLSYNMLSPPEAGHERSYPSIVPFTNLQAANQGSRGNPRWLWDIQAQKTVVVAEFECCPAYACISHTWGRWRKMTSANVNGVDWLVPENELYDVRDLPKKLRLLPFRYLWLDLFCIPQDGSPAADEEIARQTAIFKGAAACLAWMHDVDTWQGMKIALEWLCKQYLSITENLNCPETQNGMLRRPDSTLSSDFVGLMHPHYGIADAHSLSPYESQTNERWEPSTWFSSLWTLQEAVLCPRLELWSKGWHRLEDETGTAVSLVSLTVFLHLAIQGKYGTDAIFDLNTNPMNPLDKLGPDSYFASEGRARKIAIPSVVRQLEEFLEMTRLDNALLSSSPTSIIFNANIRRCTGSRAPAIMSAIGVTDWYFDKLRDGGHRAQNQHEEKLIFGTYPLDFVREAFRKTGARFFETSFTIPKLRCERHLREKRPIGSMLPFASPKGWLYRNFGPPEVGRVEITEHPTVSEWVICEDATIRMRSAGVFDATTAIGTAKIWGSLLWFEEDTGIRDGVTDDFHGKLKELATGRKVYAIELYQDGFARHGILLCQWQELSCDVSPSFLMKVGMFWVLMDSVTTQWSSMSSVDWIVL</sequence>
<accession>A0A8H3PJ10</accession>
<dbReference type="PANTHER" id="PTHR33112:SF16">
    <property type="entry name" value="HETEROKARYON INCOMPATIBILITY DOMAIN-CONTAINING PROTEIN"/>
    <property type="match status" value="1"/>
</dbReference>
<protein>
    <recommendedName>
        <fullName evidence="1">Heterokaryon incompatibility domain-containing protein</fullName>
    </recommendedName>
</protein>
<proteinExistence type="predicted"/>
<comment type="caution">
    <text evidence="2">The sequence shown here is derived from an EMBL/GenBank/DDBJ whole genome shotgun (WGS) entry which is preliminary data.</text>
</comment>
<dbReference type="Proteomes" id="UP000664534">
    <property type="component" value="Unassembled WGS sequence"/>
</dbReference>
<dbReference type="OrthoDB" id="2157530at2759"/>
<keyword evidence="3" id="KW-1185">Reference proteome</keyword>
<dbReference type="InterPro" id="IPR010730">
    <property type="entry name" value="HET"/>
</dbReference>
<feature type="domain" description="Heterokaryon incompatibility" evidence="1">
    <location>
        <begin position="321"/>
        <end position="494"/>
    </location>
</feature>
<dbReference type="Pfam" id="PF06985">
    <property type="entry name" value="HET"/>
    <property type="match status" value="1"/>
</dbReference>
<dbReference type="PANTHER" id="PTHR33112">
    <property type="entry name" value="DOMAIN PROTEIN, PUTATIVE-RELATED"/>
    <property type="match status" value="1"/>
</dbReference>
<gene>
    <name evidence="2" type="ORF">IMSHALPRED_002575</name>
</gene>
<organism evidence="2 3">
    <name type="scientific">Imshaugia aleurites</name>
    <dbReference type="NCBI Taxonomy" id="172621"/>
    <lineage>
        <taxon>Eukaryota</taxon>
        <taxon>Fungi</taxon>
        <taxon>Dikarya</taxon>
        <taxon>Ascomycota</taxon>
        <taxon>Pezizomycotina</taxon>
        <taxon>Lecanoromycetes</taxon>
        <taxon>OSLEUM clade</taxon>
        <taxon>Lecanoromycetidae</taxon>
        <taxon>Lecanorales</taxon>
        <taxon>Lecanorineae</taxon>
        <taxon>Parmeliaceae</taxon>
        <taxon>Imshaugia</taxon>
    </lineage>
</organism>
<evidence type="ECO:0000313" key="3">
    <source>
        <dbReference type="Proteomes" id="UP000664534"/>
    </source>
</evidence>
<name>A0A8H3PJ10_9LECA</name>